<evidence type="ECO:0000256" key="2">
    <source>
        <dbReference type="ARBA" id="ARBA00023015"/>
    </source>
</evidence>
<evidence type="ECO:0000259" key="6">
    <source>
        <dbReference type="Pfam" id="PF03466"/>
    </source>
</evidence>
<dbReference type="Gene3D" id="3.40.190.10">
    <property type="entry name" value="Periplasmic binding protein-like II"/>
    <property type="match status" value="2"/>
</dbReference>
<dbReference type="GO" id="GO:0032993">
    <property type="term" value="C:protein-DNA complex"/>
    <property type="evidence" value="ECO:0007669"/>
    <property type="project" value="TreeGrafter"/>
</dbReference>
<protein>
    <submittedName>
        <fullName evidence="7">LysR family transcriptional regulator</fullName>
    </submittedName>
</protein>
<keyword evidence="4" id="KW-0804">Transcription</keyword>
<evidence type="ECO:0000256" key="3">
    <source>
        <dbReference type="ARBA" id="ARBA00023125"/>
    </source>
</evidence>
<dbReference type="GO" id="GO:0003700">
    <property type="term" value="F:DNA-binding transcription factor activity"/>
    <property type="evidence" value="ECO:0007669"/>
    <property type="project" value="TreeGrafter"/>
</dbReference>
<keyword evidence="2" id="KW-0805">Transcription regulation</keyword>
<sequence length="243" mass="26111">MAGFITWDCFVLLIGSQGSDPSARAAPYPDQVEFRLVIVPGVTVDKWTRMWADRVPSVNLHVVPTAAADAAALLSTDADAGLLRLPVDRDTFHAVPLYTETTVVVAPRGHLVSAADEVTMADLADDTLLRPLDDVLPWPDAPLGERPAGERPADTAAAVALVAAEAGVLVVPQSLARAHQRRDVTHRVVTDAPTSSVGLVWPRERYTDLVEEMIGIVRGRTANSTRGRAPAPAARTPKRRGRR</sequence>
<dbReference type="SUPFAM" id="SSF53850">
    <property type="entry name" value="Periplasmic binding protein-like II"/>
    <property type="match status" value="1"/>
</dbReference>
<dbReference type="Proteomes" id="UP000612585">
    <property type="component" value="Unassembled WGS sequence"/>
</dbReference>
<proteinExistence type="inferred from homology"/>
<dbReference type="PANTHER" id="PTHR30346">
    <property type="entry name" value="TRANSCRIPTIONAL DUAL REGULATOR HCAR-RELATED"/>
    <property type="match status" value="1"/>
</dbReference>
<evidence type="ECO:0000256" key="4">
    <source>
        <dbReference type="ARBA" id="ARBA00023163"/>
    </source>
</evidence>
<feature type="compositionally biased region" description="Low complexity" evidence="5">
    <location>
        <begin position="225"/>
        <end position="235"/>
    </location>
</feature>
<dbReference type="AlphaFoldDB" id="A0A8J3ZCQ1"/>
<dbReference type="GO" id="GO:0003677">
    <property type="term" value="F:DNA binding"/>
    <property type="evidence" value="ECO:0007669"/>
    <property type="project" value="UniProtKB-KW"/>
</dbReference>
<organism evidence="7 8">
    <name type="scientific">Virgisporangium aurantiacum</name>
    <dbReference type="NCBI Taxonomy" id="175570"/>
    <lineage>
        <taxon>Bacteria</taxon>
        <taxon>Bacillati</taxon>
        <taxon>Actinomycetota</taxon>
        <taxon>Actinomycetes</taxon>
        <taxon>Micromonosporales</taxon>
        <taxon>Micromonosporaceae</taxon>
        <taxon>Virgisporangium</taxon>
    </lineage>
</organism>
<evidence type="ECO:0000313" key="7">
    <source>
        <dbReference type="EMBL" id="GIJ59285.1"/>
    </source>
</evidence>
<feature type="region of interest" description="Disordered" evidence="5">
    <location>
        <begin position="220"/>
        <end position="243"/>
    </location>
</feature>
<evidence type="ECO:0000256" key="1">
    <source>
        <dbReference type="ARBA" id="ARBA00009437"/>
    </source>
</evidence>
<dbReference type="Pfam" id="PF03466">
    <property type="entry name" value="LysR_substrate"/>
    <property type="match status" value="1"/>
</dbReference>
<dbReference type="PANTHER" id="PTHR30346:SF0">
    <property type="entry name" value="HCA OPERON TRANSCRIPTIONAL ACTIVATOR HCAR"/>
    <property type="match status" value="1"/>
</dbReference>
<dbReference type="CDD" id="cd05466">
    <property type="entry name" value="PBP2_LTTR_substrate"/>
    <property type="match status" value="1"/>
</dbReference>
<evidence type="ECO:0000256" key="5">
    <source>
        <dbReference type="SAM" id="MobiDB-lite"/>
    </source>
</evidence>
<accession>A0A8J3ZCQ1</accession>
<dbReference type="InterPro" id="IPR005119">
    <property type="entry name" value="LysR_subst-bd"/>
</dbReference>
<comment type="caution">
    <text evidence="7">The sequence shown here is derived from an EMBL/GenBank/DDBJ whole genome shotgun (WGS) entry which is preliminary data.</text>
</comment>
<feature type="domain" description="LysR substrate-binding" evidence="6">
    <location>
        <begin position="47"/>
        <end position="218"/>
    </location>
</feature>
<dbReference type="EMBL" id="BOPG01000045">
    <property type="protein sequence ID" value="GIJ59285.1"/>
    <property type="molecule type" value="Genomic_DNA"/>
</dbReference>
<dbReference type="Gene3D" id="3.40.190.290">
    <property type="match status" value="1"/>
</dbReference>
<comment type="similarity">
    <text evidence="1">Belongs to the LysR transcriptional regulatory family.</text>
</comment>
<gene>
    <name evidence="7" type="ORF">Vau01_068010</name>
</gene>
<keyword evidence="8" id="KW-1185">Reference proteome</keyword>
<keyword evidence="3" id="KW-0238">DNA-binding</keyword>
<reference evidence="7" key="1">
    <citation type="submission" date="2021-01" db="EMBL/GenBank/DDBJ databases">
        <title>Whole genome shotgun sequence of Virgisporangium aurantiacum NBRC 16421.</title>
        <authorList>
            <person name="Komaki H."/>
            <person name="Tamura T."/>
        </authorList>
    </citation>
    <scope>NUCLEOTIDE SEQUENCE</scope>
    <source>
        <strain evidence="7">NBRC 16421</strain>
    </source>
</reference>
<name>A0A8J3ZCQ1_9ACTN</name>
<evidence type="ECO:0000313" key="8">
    <source>
        <dbReference type="Proteomes" id="UP000612585"/>
    </source>
</evidence>